<evidence type="ECO:0008006" key="8">
    <source>
        <dbReference type="Google" id="ProtNLM"/>
    </source>
</evidence>
<dbReference type="Gene3D" id="3.40.50.12090">
    <property type="match status" value="1"/>
</dbReference>
<reference evidence="7" key="1">
    <citation type="journal article" date="2019" name="Int. J. Syst. Evol. Microbiol.">
        <title>The Global Catalogue of Microorganisms (GCM) 10K type strain sequencing project: providing services to taxonomists for standard genome sequencing and annotation.</title>
        <authorList>
            <consortium name="The Broad Institute Genomics Platform"/>
            <consortium name="The Broad Institute Genome Sequencing Center for Infectious Disease"/>
            <person name="Wu L."/>
            <person name="Ma J."/>
        </authorList>
    </citation>
    <scope>NUCLEOTIDE SEQUENCE [LARGE SCALE GENOMIC DNA]</scope>
    <source>
        <strain evidence="7">JCM 16117</strain>
    </source>
</reference>
<keyword evidence="3" id="KW-0326">Glycosidase</keyword>
<comment type="caution">
    <text evidence="6">The sequence shown here is derived from an EMBL/GenBank/DDBJ whole genome shotgun (WGS) entry which is preliminary data.</text>
</comment>
<dbReference type="PANTHER" id="PTHR30032">
    <property type="entry name" value="N-ACETYLMURAMOYL-L-ALANINE AMIDASE-RELATED"/>
    <property type="match status" value="1"/>
</dbReference>
<dbReference type="PRINTS" id="PR00735">
    <property type="entry name" value="GLHYDRLASE8"/>
</dbReference>
<gene>
    <name evidence="6" type="ORF">GCM10009851_26970</name>
</gene>
<name>A0ABP5QQM9_9MICO</name>
<dbReference type="Pfam" id="PF04122">
    <property type="entry name" value="CW_binding_2"/>
    <property type="match status" value="3"/>
</dbReference>
<evidence type="ECO:0000256" key="4">
    <source>
        <dbReference type="SAM" id="MobiDB-lite"/>
    </source>
</evidence>
<dbReference type="EMBL" id="BAAAQY010000008">
    <property type="protein sequence ID" value="GAA2240165.1"/>
    <property type="molecule type" value="Genomic_DNA"/>
</dbReference>
<dbReference type="InterPro" id="IPR051922">
    <property type="entry name" value="Bact_Sporulation_Assoc"/>
</dbReference>
<evidence type="ECO:0000313" key="7">
    <source>
        <dbReference type="Proteomes" id="UP001500929"/>
    </source>
</evidence>
<dbReference type="InterPro" id="IPR008928">
    <property type="entry name" value="6-hairpin_glycosidase_sf"/>
</dbReference>
<comment type="similarity">
    <text evidence="1">Belongs to the glycosyl hydrolase 8 (cellulase D) family.</text>
</comment>
<keyword evidence="2" id="KW-0378">Hydrolase</keyword>
<dbReference type="InterPro" id="IPR007253">
    <property type="entry name" value="Cell_wall-bd_2"/>
</dbReference>
<dbReference type="Proteomes" id="UP001500929">
    <property type="component" value="Unassembled WGS sequence"/>
</dbReference>
<dbReference type="RefSeq" id="WP_259480110.1">
    <property type="nucleotide sequence ID" value="NZ_BAAAQY010000008.1"/>
</dbReference>
<dbReference type="InterPro" id="IPR002037">
    <property type="entry name" value="Glyco_hydro_8"/>
</dbReference>
<protein>
    <recommendedName>
        <fullName evidence="8">Glucanase</fullName>
    </recommendedName>
</protein>
<organism evidence="6 7">
    <name type="scientific">Herbiconiux moechotypicola</name>
    <dbReference type="NCBI Taxonomy" id="637393"/>
    <lineage>
        <taxon>Bacteria</taxon>
        <taxon>Bacillati</taxon>
        <taxon>Actinomycetota</taxon>
        <taxon>Actinomycetes</taxon>
        <taxon>Micrococcales</taxon>
        <taxon>Microbacteriaceae</taxon>
        <taxon>Herbiconiux</taxon>
    </lineage>
</organism>
<dbReference type="PANTHER" id="PTHR30032:SF8">
    <property type="entry name" value="GERMINATION-SPECIFIC N-ACETYLMURAMOYL-L-ALANINE AMIDASE"/>
    <property type="match status" value="1"/>
</dbReference>
<keyword evidence="7" id="KW-1185">Reference proteome</keyword>
<evidence type="ECO:0000256" key="5">
    <source>
        <dbReference type="SAM" id="SignalP"/>
    </source>
</evidence>
<dbReference type="SUPFAM" id="SSF48208">
    <property type="entry name" value="Six-hairpin glycosidases"/>
    <property type="match status" value="1"/>
</dbReference>
<dbReference type="Gene3D" id="1.50.10.10">
    <property type="match status" value="1"/>
</dbReference>
<feature type="signal peptide" evidence="5">
    <location>
        <begin position="1"/>
        <end position="29"/>
    </location>
</feature>
<dbReference type="Pfam" id="PF01270">
    <property type="entry name" value="Glyco_hydro_8"/>
    <property type="match status" value="1"/>
</dbReference>
<feature type="region of interest" description="Disordered" evidence="4">
    <location>
        <begin position="32"/>
        <end position="59"/>
    </location>
</feature>
<evidence type="ECO:0000256" key="3">
    <source>
        <dbReference type="ARBA" id="ARBA00023295"/>
    </source>
</evidence>
<keyword evidence="5" id="KW-0732">Signal</keyword>
<evidence type="ECO:0000313" key="6">
    <source>
        <dbReference type="EMBL" id="GAA2240165.1"/>
    </source>
</evidence>
<evidence type="ECO:0000256" key="1">
    <source>
        <dbReference type="ARBA" id="ARBA00009209"/>
    </source>
</evidence>
<proteinExistence type="inferred from homology"/>
<dbReference type="InterPro" id="IPR012341">
    <property type="entry name" value="6hp_glycosidase-like_sf"/>
</dbReference>
<evidence type="ECO:0000256" key="2">
    <source>
        <dbReference type="ARBA" id="ARBA00022801"/>
    </source>
</evidence>
<sequence length="727" mass="73921">MRLRQIVTVLMTLAAVGAGTVAGAAPARAAEEPARPFGSHPVAYPSGSTTPPGGVSAADSATADAYDDWKAAYLEAGTATLCGVGRYYVDASTSTDSLVVSEGQGYGMVVVASMAGHDPAARTLFDGLYRYVLDHPSESDPGLMAWRQDETCASEPGNASAATDGDLDIAYGLLLADTQWGSVGAIDYAGEALRILTALRASAINPETLLPQLGDWTTPGDEYWYAVRSSDLMVDHFFAFQNATGDAYWGQVARASLDLIETMQAEYAPETGLLPDFIVDTDGTPAPAPAGFLESPDDGAYGWNATRVPWRLASAALLSGDERSAAAAGRIASWTIGATDAHPSRIRAGYTLGGTPLVDYGDIAFTAPLGAGAAADSAQQSWVNAVWKVLGSSPAGGYYSDSLRLQVMMLLSGNVWPPTTSAPSAVERIGGVDRFAASAALSAATFAAKTPVVFVASGEVFPDALSASAAAGAAGAPVLLVTRDTVPAAVDAELRRLAPARIVVLGGTNTISESVVSALGRRSASGTAERISGADRFAVSASVATTFFESPVDSAWVASGEVFPDALAGSAAAGAEGAPVLLTAGGSVPAPVTEALRALSPDGIRVLGGPRTVTDPTLKALGRIAPATRIGGTDRYAAAAAVSASTFSPGRVNTVYVASGEVFPDALSASAVAVADHAPVLLVTRDSVPSSTAAELDRLSPARIVVVGGPNTVAPATFTALATHLRG</sequence>
<accession>A0ABP5QQM9</accession>
<feature type="chain" id="PRO_5047123670" description="Glucanase" evidence="5">
    <location>
        <begin position="30"/>
        <end position="727"/>
    </location>
</feature>